<gene>
    <name evidence="5" type="ORF">BU24DRAFT_419105</name>
</gene>
<dbReference type="Gene3D" id="4.10.240.10">
    <property type="entry name" value="Zn(2)-C6 fungal-type DNA-binding domain"/>
    <property type="match status" value="1"/>
</dbReference>
<dbReference type="RefSeq" id="XP_033387827.1">
    <property type="nucleotide sequence ID" value="XM_033527135.1"/>
</dbReference>
<dbReference type="InterPro" id="IPR007219">
    <property type="entry name" value="XnlR_reg_dom"/>
</dbReference>
<name>A0A6A5Y1W3_9PLEO</name>
<proteinExistence type="predicted"/>
<evidence type="ECO:0000256" key="3">
    <source>
        <dbReference type="SAM" id="Coils"/>
    </source>
</evidence>
<evidence type="ECO:0000259" key="4">
    <source>
        <dbReference type="PROSITE" id="PS50048"/>
    </source>
</evidence>
<feature type="coiled-coil region" evidence="3">
    <location>
        <begin position="59"/>
        <end position="86"/>
    </location>
</feature>
<keyword evidence="6" id="KW-1185">Reference proteome</keyword>
<dbReference type="PANTHER" id="PTHR46910:SF5">
    <property type="entry name" value="ZN(II)2CYS6 TRANSCRIPTION FACTOR (EUROFUNG)"/>
    <property type="match status" value="1"/>
</dbReference>
<dbReference type="PROSITE" id="PS00463">
    <property type="entry name" value="ZN2_CY6_FUNGAL_1"/>
    <property type="match status" value="1"/>
</dbReference>
<dbReference type="PROSITE" id="PS50048">
    <property type="entry name" value="ZN2_CY6_FUNGAL_2"/>
    <property type="match status" value="1"/>
</dbReference>
<keyword evidence="1" id="KW-0479">Metal-binding</keyword>
<dbReference type="EMBL" id="ML978067">
    <property type="protein sequence ID" value="KAF2019488.1"/>
    <property type="molecule type" value="Genomic_DNA"/>
</dbReference>
<evidence type="ECO:0000256" key="2">
    <source>
        <dbReference type="ARBA" id="ARBA00023242"/>
    </source>
</evidence>
<organism evidence="5 6">
    <name type="scientific">Aaosphaeria arxii CBS 175.79</name>
    <dbReference type="NCBI Taxonomy" id="1450172"/>
    <lineage>
        <taxon>Eukaryota</taxon>
        <taxon>Fungi</taxon>
        <taxon>Dikarya</taxon>
        <taxon>Ascomycota</taxon>
        <taxon>Pezizomycotina</taxon>
        <taxon>Dothideomycetes</taxon>
        <taxon>Pleosporomycetidae</taxon>
        <taxon>Pleosporales</taxon>
        <taxon>Pleosporales incertae sedis</taxon>
        <taxon>Aaosphaeria</taxon>
    </lineage>
</organism>
<evidence type="ECO:0000313" key="5">
    <source>
        <dbReference type="EMBL" id="KAF2019488.1"/>
    </source>
</evidence>
<evidence type="ECO:0000256" key="1">
    <source>
        <dbReference type="ARBA" id="ARBA00022723"/>
    </source>
</evidence>
<dbReference type="CDD" id="cd00067">
    <property type="entry name" value="GAL4"/>
    <property type="match status" value="1"/>
</dbReference>
<dbReference type="InterPro" id="IPR001138">
    <property type="entry name" value="Zn2Cys6_DnaBD"/>
</dbReference>
<dbReference type="InterPro" id="IPR050987">
    <property type="entry name" value="AtrR-like"/>
</dbReference>
<dbReference type="GO" id="GO:0006351">
    <property type="term" value="P:DNA-templated transcription"/>
    <property type="evidence" value="ECO:0007669"/>
    <property type="project" value="InterPro"/>
</dbReference>
<dbReference type="AlphaFoldDB" id="A0A6A5Y1W3"/>
<protein>
    <recommendedName>
        <fullName evidence="4">Zn(2)-C6 fungal-type domain-containing protein</fullName>
    </recommendedName>
</protein>
<dbReference type="GO" id="GO:0008270">
    <property type="term" value="F:zinc ion binding"/>
    <property type="evidence" value="ECO:0007669"/>
    <property type="project" value="InterPro"/>
</dbReference>
<dbReference type="GeneID" id="54284532"/>
<dbReference type="Proteomes" id="UP000799778">
    <property type="component" value="Unassembled WGS sequence"/>
</dbReference>
<dbReference type="InterPro" id="IPR036864">
    <property type="entry name" value="Zn2-C6_fun-type_DNA-bd_sf"/>
</dbReference>
<reference evidence="5" key="1">
    <citation type="journal article" date="2020" name="Stud. Mycol.">
        <title>101 Dothideomycetes genomes: a test case for predicting lifestyles and emergence of pathogens.</title>
        <authorList>
            <person name="Haridas S."/>
            <person name="Albert R."/>
            <person name="Binder M."/>
            <person name="Bloem J."/>
            <person name="Labutti K."/>
            <person name="Salamov A."/>
            <person name="Andreopoulos B."/>
            <person name="Baker S."/>
            <person name="Barry K."/>
            <person name="Bills G."/>
            <person name="Bluhm B."/>
            <person name="Cannon C."/>
            <person name="Castanera R."/>
            <person name="Culley D."/>
            <person name="Daum C."/>
            <person name="Ezra D."/>
            <person name="Gonzalez J."/>
            <person name="Henrissat B."/>
            <person name="Kuo A."/>
            <person name="Liang C."/>
            <person name="Lipzen A."/>
            <person name="Lutzoni F."/>
            <person name="Magnuson J."/>
            <person name="Mondo S."/>
            <person name="Nolan M."/>
            <person name="Ohm R."/>
            <person name="Pangilinan J."/>
            <person name="Park H.-J."/>
            <person name="Ramirez L."/>
            <person name="Alfaro M."/>
            <person name="Sun H."/>
            <person name="Tritt A."/>
            <person name="Yoshinaga Y."/>
            <person name="Zwiers L.-H."/>
            <person name="Turgeon B."/>
            <person name="Goodwin S."/>
            <person name="Spatafora J."/>
            <person name="Crous P."/>
            <person name="Grigoriev I."/>
        </authorList>
    </citation>
    <scope>NUCLEOTIDE SEQUENCE</scope>
    <source>
        <strain evidence="5">CBS 175.79</strain>
    </source>
</reference>
<accession>A0A6A5Y1W3</accession>
<dbReference type="CDD" id="cd12148">
    <property type="entry name" value="fungal_TF_MHR"/>
    <property type="match status" value="1"/>
</dbReference>
<dbReference type="SUPFAM" id="SSF57701">
    <property type="entry name" value="Zn2/Cys6 DNA-binding domain"/>
    <property type="match status" value="1"/>
</dbReference>
<dbReference type="OrthoDB" id="103819at2759"/>
<dbReference type="GO" id="GO:0000981">
    <property type="term" value="F:DNA-binding transcription factor activity, RNA polymerase II-specific"/>
    <property type="evidence" value="ECO:0007669"/>
    <property type="project" value="InterPro"/>
</dbReference>
<keyword evidence="2" id="KW-0539">Nucleus</keyword>
<dbReference type="Pfam" id="PF00172">
    <property type="entry name" value="Zn_clus"/>
    <property type="match status" value="1"/>
</dbReference>
<dbReference type="GO" id="GO:0003677">
    <property type="term" value="F:DNA binding"/>
    <property type="evidence" value="ECO:0007669"/>
    <property type="project" value="InterPro"/>
</dbReference>
<keyword evidence="3" id="KW-0175">Coiled coil</keyword>
<dbReference type="SMART" id="SM00906">
    <property type="entry name" value="Fungal_trans"/>
    <property type="match status" value="1"/>
</dbReference>
<dbReference type="PANTHER" id="PTHR46910">
    <property type="entry name" value="TRANSCRIPTION FACTOR PDR1"/>
    <property type="match status" value="1"/>
</dbReference>
<dbReference type="Pfam" id="PF04082">
    <property type="entry name" value="Fungal_trans"/>
    <property type="match status" value="1"/>
</dbReference>
<feature type="domain" description="Zn(2)-C6 fungal-type" evidence="4">
    <location>
        <begin position="23"/>
        <end position="50"/>
    </location>
</feature>
<evidence type="ECO:0000313" key="6">
    <source>
        <dbReference type="Proteomes" id="UP000799778"/>
    </source>
</evidence>
<sequence length="656" mass="73310">MSTIGSGETVHSRRQRLSGIPRACEACRVRKIRCDRTTPCSNCLTSGIICQGSSPPSDNRSKSNKVALLEERIEVLESRLRTVEKTLTDRSTPCASSTIEHERATTFPSGATNLYEGDSAFTNELLQVSQVAQKTAHGAPGLEASFGDIRALLESSSKLENHKFSRSPALRSAPSLIPLPFAVVAAILRRIKERTPIFCYGYFLTDISHIEQLCQKIYSFTDSVTLSHVTSVLGILYFILKELVATSDQLCEEHSLDIHLKNCEQSLKSNIETYELLAVPSFESILALAFGALKAQEDAEAFISCTLISGAVNQCLTLGYHREKTYGNWRDGNAENARRLFWSIYISDKTLSLLLGRSSYLQDLDIDALYPNISTNPLRRPWDENFVMAIRIARAQGQIYDRLYSPASLKAPIEQRTQSLNELVDIMSCWRNEQTKIDPSRAAYSEIWAISRHHWDVIYYSTLTTLLRASKTPRVGTELTAQCFYSARLNLESHMSCFATWDKCGTLSGKDYANWVLHYSSFTSFVVIFLHAISAARMEDVQLLDDVVETLNNVQHTSKLSERLYKICAILAGLSRALIGLGNATIGTYDSNEDTLHFSENASQSPAFLPETLQDSLSVDMTEFLDDWEANDLGVVLANWANGDSTTLDMHWDSRC</sequence>
<dbReference type="SMART" id="SM00066">
    <property type="entry name" value="GAL4"/>
    <property type="match status" value="1"/>
</dbReference>